<evidence type="ECO:0000256" key="2">
    <source>
        <dbReference type="ARBA" id="ARBA00023319"/>
    </source>
</evidence>
<evidence type="ECO:0000313" key="6">
    <source>
        <dbReference type="Proteomes" id="UP000261660"/>
    </source>
</evidence>
<keyword evidence="6" id="KW-1185">Reference proteome</keyword>
<feature type="domain" description="Ig-like" evidence="4">
    <location>
        <begin position="634"/>
        <end position="737"/>
    </location>
</feature>
<dbReference type="Proteomes" id="UP000261660">
    <property type="component" value="Unplaced"/>
</dbReference>
<dbReference type="CDD" id="cd00098">
    <property type="entry name" value="IgC1"/>
    <property type="match status" value="4"/>
</dbReference>
<keyword evidence="3" id="KW-1133">Transmembrane helix</keyword>
<feature type="domain" description="Ig-like" evidence="4">
    <location>
        <begin position="539"/>
        <end position="628"/>
    </location>
</feature>
<dbReference type="AlphaFoldDB" id="A0A3Q3FG20"/>
<dbReference type="SMART" id="SM00407">
    <property type="entry name" value="IGc1"/>
    <property type="match status" value="2"/>
</dbReference>
<dbReference type="PROSITE" id="PS00290">
    <property type="entry name" value="IG_MHC"/>
    <property type="match status" value="1"/>
</dbReference>
<dbReference type="InterPro" id="IPR007110">
    <property type="entry name" value="Ig-like_dom"/>
</dbReference>
<dbReference type="SUPFAM" id="SSF48726">
    <property type="entry name" value="Immunoglobulin"/>
    <property type="match status" value="8"/>
</dbReference>
<proteinExistence type="predicted"/>
<dbReference type="InterPro" id="IPR003006">
    <property type="entry name" value="Ig/MHC_CS"/>
</dbReference>
<evidence type="ECO:0000256" key="3">
    <source>
        <dbReference type="SAM" id="Phobius"/>
    </source>
</evidence>
<organism evidence="5 6">
    <name type="scientific">Labrus bergylta</name>
    <name type="common">ballan wrasse</name>
    <dbReference type="NCBI Taxonomy" id="56723"/>
    <lineage>
        <taxon>Eukaryota</taxon>
        <taxon>Metazoa</taxon>
        <taxon>Chordata</taxon>
        <taxon>Craniata</taxon>
        <taxon>Vertebrata</taxon>
        <taxon>Euteleostomi</taxon>
        <taxon>Actinopterygii</taxon>
        <taxon>Neopterygii</taxon>
        <taxon>Teleostei</taxon>
        <taxon>Neoteleostei</taxon>
        <taxon>Acanthomorphata</taxon>
        <taxon>Eupercaria</taxon>
        <taxon>Labriformes</taxon>
        <taxon>Labridae</taxon>
        <taxon>Labrus</taxon>
    </lineage>
</organism>
<sequence length="898" mass="99133">MLPPAAYPDPSALSYRHICATDSQPYLQITFKIQFKVVPSTTPSMHLQTPSFKTVMTAKSDIKATCSVCTIFDATVTWRLDEDSPSKEHINQVTNASHIISTLTVSSSSWQRLKDLKCKAEHHCFSSTEVTFVPGPAVRPPLIQIRRSLPHLLKGDSAVLVCDITQSDSRDLSVTLHNNKNDIIGTQFVDLPQTPGPHSISRFFSVPQNHWKKNTSFYCSVSQGFSGSSTSNSTGIIFVDPSVELLLVPGEESGQQRLSCSGWGFDPQIKWSSESQQKSPSTYDISMGAGGRVAVTSQLLVPQKEWKTGKSFTCEVSDRSLNKQYRKEISVCTACSTIPPSIHLETPSFKTVMMAESEVTATCLVRTAFDATVTWLMNQTVTSRGSVKKTANGTHTISDLTLSLSQWKELGSITCKAEHKCFSSVERTVTVAVPANTVTTIQIRRSLPHLLKGDSAVLECDITQSDSRDLSVTLHNNKNAIIGTQFVDLPQTPGPHSISRFFSVPQNHWKKNTSFYCSVSQGFSGSSTSNSTGIIFVDPSVELFLVPGEESGQQRLSCSGWGFDPQIKWSSESQQKSPSTYDISMGAGGRVAVTSQLLVPQKEWKTGKSFTCEVSDRILKKDVQQEISLCSVTPTSSQSVGVYIQGPPLQENQNTGQVTVTCLLVGPLLKDISIYWKVDGNTYTHRAHIEPPVSLGNGTETLRSFLNVSAEDWNSYKNVSCEGKHPCSKQSYKDHIKKCNDTSPPTVKIIQPSASQASTSHFLALTCLVSEFFPSNIIVYWKKDGQRLPSTGYTNSPAWKYTGSSTYSMSSRLNITKTVHEESTYSCVVRHESSEMPLESSIKDVFDVLKSCDFLDNIMYAERIQDKDEEGWFMAFTFLVFFLISIVYGVLATLFKTK</sequence>
<reference evidence="5" key="1">
    <citation type="submission" date="2025-08" db="UniProtKB">
        <authorList>
            <consortium name="Ensembl"/>
        </authorList>
    </citation>
    <scope>IDENTIFICATION</scope>
</reference>
<dbReference type="Ensembl" id="ENSLBET00000020180.1">
    <property type="protein sequence ID" value="ENSLBEP00000019146.1"/>
    <property type="gene ID" value="ENSLBEG00000014712.1"/>
</dbReference>
<evidence type="ECO:0000256" key="1">
    <source>
        <dbReference type="ARBA" id="ARBA00023157"/>
    </source>
</evidence>
<dbReference type="InterPro" id="IPR036179">
    <property type="entry name" value="Ig-like_dom_sf"/>
</dbReference>
<feature type="domain" description="Ig-like" evidence="4">
    <location>
        <begin position="43"/>
        <end position="131"/>
    </location>
</feature>
<feature type="domain" description="Ig-like" evidence="4">
    <location>
        <begin position="340"/>
        <end position="430"/>
    </location>
</feature>
<dbReference type="InParanoid" id="A0A3Q3FG20"/>
<dbReference type="InterPro" id="IPR013783">
    <property type="entry name" value="Ig-like_fold"/>
</dbReference>
<keyword evidence="3" id="KW-0472">Membrane</keyword>
<dbReference type="InterPro" id="IPR003597">
    <property type="entry name" value="Ig_C1-set"/>
</dbReference>
<dbReference type="PROSITE" id="PS50835">
    <property type="entry name" value="IG_LIKE"/>
    <property type="match status" value="7"/>
</dbReference>
<evidence type="ECO:0000259" key="4">
    <source>
        <dbReference type="PROSITE" id="PS50835"/>
    </source>
</evidence>
<dbReference type="InterPro" id="IPR050380">
    <property type="entry name" value="Immune_Resp_Modulators"/>
</dbReference>
<protein>
    <submittedName>
        <fullName evidence="5">Uncharacterized LOC109977208</fullName>
    </submittedName>
</protein>
<feature type="domain" description="Ig-like" evidence="4">
    <location>
        <begin position="241"/>
        <end position="330"/>
    </location>
</feature>
<feature type="domain" description="Ig-like" evidence="4">
    <location>
        <begin position="745"/>
        <end position="843"/>
    </location>
</feature>
<accession>A0A3Q3FG20</accession>
<feature type="domain" description="Ig-like" evidence="4">
    <location>
        <begin position="140"/>
        <end position="235"/>
    </location>
</feature>
<reference evidence="5" key="2">
    <citation type="submission" date="2025-09" db="UniProtKB">
        <authorList>
            <consortium name="Ensembl"/>
        </authorList>
    </citation>
    <scope>IDENTIFICATION</scope>
</reference>
<dbReference type="STRING" id="56723.ENSLBEP00000019146"/>
<name>A0A3Q3FG20_9LABR</name>
<keyword evidence="2" id="KW-0393">Immunoglobulin domain</keyword>
<dbReference type="PANTHER" id="PTHR23411">
    <property type="entry name" value="TAPASIN"/>
    <property type="match status" value="1"/>
</dbReference>
<feature type="transmembrane region" description="Helical" evidence="3">
    <location>
        <begin position="872"/>
        <end position="895"/>
    </location>
</feature>
<dbReference type="Pfam" id="PF07654">
    <property type="entry name" value="C1-set"/>
    <property type="match status" value="4"/>
</dbReference>
<keyword evidence="3" id="KW-0812">Transmembrane</keyword>
<dbReference type="FunFam" id="2.60.40.10:FF:000283">
    <property type="entry name" value="Immunoglobulin kappa constant"/>
    <property type="match status" value="1"/>
</dbReference>
<keyword evidence="1" id="KW-1015">Disulfide bond</keyword>
<evidence type="ECO:0000313" key="5">
    <source>
        <dbReference type="Ensembl" id="ENSLBEP00000019146.1"/>
    </source>
</evidence>
<dbReference type="GeneTree" id="ENSGT00940000163371"/>
<dbReference type="Gene3D" id="2.60.40.10">
    <property type="entry name" value="Immunoglobulins"/>
    <property type="match status" value="8"/>
</dbReference>